<protein>
    <recommendedName>
        <fullName evidence="2">Hint domain-containing protein</fullName>
    </recommendedName>
</protein>
<accession>A0A9P0CDK9</accession>
<dbReference type="InterPro" id="IPR036844">
    <property type="entry name" value="Hint_dom_sf"/>
</dbReference>
<organism evidence="3 4">
    <name type="scientific">Bemisia tabaci</name>
    <name type="common">Sweetpotato whitefly</name>
    <name type="synonym">Aleurodes tabaci</name>
    <dbReference type="NCBI Taxonomy" id="7038"/>
    <lineage>
        <taxon>Eukaryota</taxon>
        <taxon>Metazoa</taxon>
        <taxon>Ecdysozoa</taxon>
        <taxon>Arthropoda</taxon>
        <taxon>Hexapoda</taxon>
        <taxon>Insecta</taxon>
        <taxon>Pterygota</taxon>
        <taxon>Neoptera</taxon>
        <taxon>Paraneoptera</taxon>
        <taxon>Hemiptera</taxon>
        <taxon>Sternorrhyncha</taxon>
        <taxon>Aleyrodoidea</taxon>
        <taxon>Aleyrodidae</taxon>
        <taxon>Aleyrodinae</taxon>
        <taxon>Bemisia</taxon>
    </lineage>
</organism>
<evidence type="ECO:0000313" key="3">
    <source>
        <dbReference type="EMBL" id="CAH0775778.1"/>
    </source>
</evidence>
<dbReference type="InterPro" id="IPR003587">
    <property type="entry name" value="Hint_dom_N"/>
</dbReference>
<dbReference type="Proteomes" id="UP001152759">
    <property type="component" value="Chromosome 7"/>
</dbReference>
<evidence type="ECO:0000313" key="4">
    <source>
        <dbReference type="Proteomes" id="UP001152759"/>
    </source>
</evidence>
<keyword evidence="4" id="KW-1185">Reference proteome</keyword>
<evidence type="ECO:0000256" key="1">
    <source>
        <dbReference type="SAM" id="SignalP"/>
    </source>
</evidence>
<feature type="domain" description="Hint" evidence="2">
    <location>
        <begin position="75"/>
        <end position="183"/>
    </location>
</feature>
<evidence type="ECO:0000259" key="2">
    <source>
        <dbReference type="SMART" id="SM00306"/>
    </source>
</evidence>
<dbReference type="Gene3D" id="2.170.16.10">
    <property type="entry name" value="Hedgehog/Intein (Hint) domain"/>
    <property type="match status" value="1"/>
</dbReference>
<dbReference type="EMBL" id="OU963868">
    <property type="protein sequence ID" value="CAH0775778.1"/>
    <property type="molecule type" value="Genomic_DNA"/>
</dbReference>
<dbReference type="SUPFAM" id="SSF51294">
    <property type="entry name" value="Hedgehog/intein (Hint) domain"/>
    <property type="match status" value="1"/>
</dbReference>
<name>A0A9P0CDK9_BEMTA</name>
<feature type="chain" id="PRO_5040419503" description="Hint domain-containing protein" evidence="1">
    <location>
        <begin position="27"/>
        <end position="302"/>
    </location>
</feature>
<proteinExistence type="predicted"/>
<feature type="signal peptide" evidence="1">
    <location>
        <begin position="1"/>
        <end position="26"/>
    </location>
</feature>
<reference evidence="3" key="1">
    <citation type="submission" date="2021-12" db="EMBL/GenBank/DDBJ databases">
        <authorList>
            <person name="King R."/>
        </authorList>
    </citation>
    <scope>NUCLEOTIDE SEQUENCE</scope>
</reference>
<dbReference type="AlphaFoldDB" id="A0A9P0CDK9"/>
<gene>
    <name evidence="3" type="ORF">BEMITA_LOCUS11949</name>
</gene>
<keyword evidence="1" id="KW-0732">Signal</keyword>
<dbReference type="SMART" id="SM00306">
    <property type="entry name" value="HintN"/>
    <property type="match status" value="1"/>
</dbReference>
<dbReference type="CDD" id="cd00081">
    <property type="entry name" value="Hint"/>
    <property type="match status" value="1"/>
</dbReference>
<sequence>MAYSYSNKCWILLIILLFQQCNNTHAGAACYASCCVVCCEMGPFKFAAAYGVILDIAGCGAMCGVACAFGFFVPPACFANDTMISVRDGGVIVEKPISLVKENDQVLTLKNNQPSWTRVIRNLHSKGSFKFVQVTTQSSPDGPVKPVTITSEHGVVLLSNSGNDKLINSAHNIVPGDMVLSSTGNTSLVVGTVHVTLEEKYTLETADGTILASDIFMTTICAEEISGKKLPFESAMQNWRSRHPYVVTPHGFNKSWHNEVTFKLGLSIQDICKNKSLTSFTPPDFSLPPYSFPQMRSIDSGL</sequence>